<reference evidence="2 3" key="1">
    <citation type="submission" date="2024-05" db="EMBL/GenBank/DDBJ databases">
        <authorList>
            <person name="Wallberg A."/>
        </authorList>
    </citation>
    <scope>NUCLEOTIDE SEQUENCE [LARGE SCALE GENOMIC DNA]</scope>
</reference>
<comment type="caution">
    <text evidence="2">The sequence shown here is derived from an EMBL/GenBank/DDBJ whole genome shotgun (WGS) entry which is preliminary data.</text>
</comment>
<feature type="region of interest" description="Disordered" evidence="1">
    <location>
        <begin position="152"/>
        <end position="212"/>
    </location>
</feature>
<evidence type="ECO:0000313" key="3">
    <source>
        <dbReference type="Proteomes" id="UP001497623"/>
    </source>
</evidence>
<feature type="non-terminal residue" evidence="2">
    <location>
        <position position="212"/>
    </location>
</feature>
<feature type="compositionally biased region" description="Pro residues" evidence="1">
    <location>
        <begin position="173"/>
        <end position="186"/>
    </location>
</feature>
<sequence length="212" mass="23520">MEHFIDTEMMDNGSSEVFGGGYAGRGEGGGGPGSARREKHYHRDYRLPKDEIRDYSSLGNNHNRDLESFPRDLADKYRDRYNQYLNRLERTYPQQVSEEYCDNRATDSRHYTERRKKTVRFNSEGWDTLEEDLELSGVDPSRWTSASSVYYDHELPRGAPPPGGVPTSTTNPGGPPGLAPVGPIPPTNTGRELPGVPGGPPSGPGIGRRIPS</sequence>
<proteinExistence type="predicted"/>
<dbReference type="EMBL" id="CAXKWB010002894">
    <property type="protein sequence ID" value="CAL4067947.1"/>
    <property type="molecule type" value="Genomic_DNA"/>
</dbReference>
<feature type="region of interest" description="Disordered" evidence="1">
    <location>
        <begin position="1"/>
        <end position="67"/>
    </location>
</feature>
<name>A0AAV2Q423_MEGNR</name>
<keyword evidence="3" id="KW-1185">Reference proteome</keyword>
<gene>
    <name evidence="2" type="ORF">MNOR_LOCUS6829</name>
</gene>
<accession>A0AAV2Q423</accession>
<feature type="compositionally biased region" description="Basic and acidic residues" evidence="1">
    <location>
        <begin position="44"/>
        <end position="54"/>
    </location>
</feature>
<organism evidence="2 3">
    <name type="scientific">Meganyctiphanes norvegica</name>
    <name type="common">Northern krill</name>
    <name type="synonym">Thysanopoda norvegica</name>
    <dbReference type="NCBI Taxonomy" id="48144"/>
    <lineage>
        <taxon>Eukaryota</taxon>
        <taxon>Metazoa</taxon>
        <taxon>Ecdysozoa</taxon>
        <taxon>Arthropoda</taxon>
        <taxon>Crustacea</taxon>
        <taxon>Multicrustacea</taxon>
        <taxon>Malacostraca</taxon>
        <taxon>Eumalacostraca</taxon>
        <taxon>Eucarida</taxon>
        <taxon>Euphausiacea</taxon>
        <taxon>Euphausiidae</taxon>
        <taxon>Meganyctiphanes</taxon>
    </lineage>
</organism>
<evidence type="ECO:0000256" key="1">
    <source>
        <dbReference type="SAM" id="MobiDB-lite"/>
    </source>
</evidence>
<dbReference type="AlphaFoldDB" id="A0AAV2Q423"/>
<dbReference type="Proteomes" id="UP001497623">
    <property type="component" value="Unassembled WGS sequence"/>
</dbReference>
<evidence type="ECO:0000313" key="2">
    <source>
        <dbReference type="EMBL" id="CAL4067947.1"/>
    </source>
</evidence>
<feature type="compositionally biased region" description="Gly residues" evidence="1">
    <location>
        <begin position="18"/>
        <end position="33"/>
    </location>
</feature>
<protein>
    <submittedName>
        <fullName evidence="2">Uncharacterized protein</fullName>
    </submittedName>
</protein>